<dbReference type="CDD" id="cd04332">
    <property type="entry name" value="YbaK_like"/>
    <property type="match status" value="1"/>
</dbReference>
<evidence type="ECO:0000313" key="2">
    <source>
        <dbReference type="EMBL" id="OQR98326.1"/>
    </source>
</evidence>
<dbReference type="OrthoDB" id="1058301at2759"/>
<gene>
    <name evidence="2" type="ORF">ACHHYP_08737</name>
</gene>
<protein>
    <recommendedName>
        <fullName evidence="1">YbaK/aminoacyl-tRNA synthetase-associated domain-containing protein</fullName>
    </recommendedName>
</protein>
<dbReference type="AlphaFoldDB" id="A0A1V9ZK23"/>
<reference evidence="2 3" key="1">
    <citation type="journal article" date="2014" name="Genome Biol. Evol.">
        <title>The secreted proteins of Achlya hypogyna and Thraustotheca clavata identify the ancestral oomycete secretome and reveal gene acquisitions by horizontal gene transfer.</title>
        <authorList>
            <person name="Misner I."/>
            <person name="Blouin N."/>
            <person name="Leonard G."/>
            <person name="Richards T.A."/>
            <person name="Lane C.E."/>
        </authorList>
    </citation>
    <scope>NUCLEOTIDE SEQUENCE [LARGE SCALE GENOMIC DNA]</scope>
    <source>
        <strain evidence="2 3">ATCC 48635</strain>
    </source>
</reference>
<name>A0A1V9ZK23_ACHHY</name>
<dbReference type="InterPro" id="IPR007214">
    <property type="entry name" value="YbaK/aa-tRNA-synth-assoc-dom"/>
</dbReference>
<dbReference type="SUPFAM" id="SSF55826">
    <property type="entry name" value="YbaK/ProRS associated domain"/>
    <property type="match status" value="1"/>
</dbReference>
<dbReference type="InterPro" id="IPR036754">
    <property type="entry name" value="YbaK/aa-tRNA-synt-asso_dom_sf"/>
</dbReference>
<evidence type="ECO:0000313" key="3">
    <source>
        <dbReference type="Proteomes" id="UP000243579"/>
    </source>
</evidence>
<feature type="domain" description="YbaK/aminoacyl-tRNA synthetase-associated" evidence="1">
    <location>
        <begin position="56"/>
        <end position="186"/>
    </location>
</feature>
<dbReference type="Gene3D" id="3.90.960.10">
    <property type="entry name" value="YbaK/aminoacyl-tRNA synthetase-associated domain"/>
    <property type="match status" value="1"/>
</dbReference>
<proteinExistence type="predicted"/>
<organism evidence="2 3">
    <name type="scientific">Achlya hypogyna</name>
    <name type="common">Oomycete</name>
    <name type="synonym">Protoachlya hypogyna</name>
    <dbReference type="NCBI Taxonomy" id="1202772"/>
    <lineage>
        <taxon>Eukaryota</taxon>
        <taxon>Sar</taxon>
        <taxon>Stramenopiles</taxon>
        <taxon>Oomycota</taxon>
        <taxon>Saprolegniomycetes</taxon>
        <taxon>Saprolegniales</taxon>
        <taxon>Achlyaceae</taxon>
        <taxon>Achlya</taxon>
    </lineage>
</organism>
<dbReference type="Pfam" id="PF04073">
    <property type="entry name" value="tRNA_edit"/>
    <property type="match status" value="1"/>
</dbReference>
<comment type="caution">
    <text evidence="2">The sequence shown here is derived from an EMBL/GenBank/DDBJ whole genome shotgun (WGS) entry which is preliminary data.</text>
</comment>
<sequence length="201" mass="22092">MDQVAAIEARCDALNRRVEELESVDRVVRHLREANIVSAALHTAPADYYDWSLTQRAELLKCSTAQLCKSIVMENVAWKEDMVHVPRYICVIVQYEAKVNADKVAKLVRDAGKDVKVSRKHVNFQHAATDVSDELTGFRFNGVSPFGMKTCIPVIVSSAVLNLGYIWLGGGAVDVKLRASTADIVRALSALVGDISEPRGP</sequence>
<dbReference type="PANTHER" id="PTHR30411:SF4">
    <property type="entry name" value="YBAK_AMINOACYL-TRNA SYNTHETASE-ASSOCIATED DOMAIN-CONTAINING PROTEIN"/>
    <property type="match status" value="1"/>
</dbReference>
<keyword evidence="3" id="KW-1185">Reference proteome</keyword>
<dbReference type="GO" id="GO:0002161">
    <property type="term" value="F:aminoacyl-tRNA deacylase activity"/>
    <property type="evidence" value="ECO:0007669"/>
    <property type="project" value="InterPro"/>
</dbReference>
<dbReference type="STRING" id="1202772.A0A1V9ZK23"/>
<accession>A0A1V9ZK23</accession>
<dbReference type="PANTHER" id="PTHR30411">
    <property type="entry name" value="CYTOPLASMIC PROTEIN"/>
    <property type="match status" value="1"/>
</dbReference>
<evidence type="ECO:0000259" key="1">
    <source>
        <dbReference type="Pfam" id="PF04073"/>
    </source>
</evidence>
<dbReference type="Proteomes" id="UP000243579">
    <property type="component" value="Unassembled WGS sequence"/>
</dbReference>
<dbReference type="EMBL" id="JNBR01000087">
    <property type="protein sequence ID" value="OQR98326.1"/>
    <property type="molecule type" value="Genomic_DNA"/>
</dbReference>